<evidence type="ECO:0000256" key="6">
    <source>
        <dbReference type="RuleBase" id="RU364052"/>
    </source>
</evidence>
<keyword evidence="4 6" id="KW-0560">Oxidoreductase</keyword>
<dbReference type="Gene3D" id="3.50.50.60">
    <property type="entry name" value="FAD/NAD(P)-binding domain"/>
    <property type="match status" value="1"/>
</dbReference>
<dbReference type="InterPro" id="IPR002937">
    <property type="entry name" value="Amino_oxidase"/>
</dbReference>
<comment type="pathway">
    <text evidence="6">Porphyrin-containing compound metabolism; protoheme biosynthesis.</text>
</comment>
<organism evidence="8 9">
    <name type="scientific">Chitinophaga ginsengisegetis</name>
    <dbReference type="NCBI Taxonomy" id="393003"/>
    <lineage>
        <taxon>Bacteria</taxon>
        <taxon>Pseudomonadati</taxon>
        <taxon>Bacteroidota</taxon>
        <taxon>Chitinophagia</taxon>
        <taxon>Chitinophagales</taxon>
        <taxon>Chitinophagaceae</taxon>
        <taxon>Chitinophaga</taxon>
    </lineage>
</organism>
<dbReference type="SUPFAM" id="SSF54373">
    <property type="entry name" value="FAD-linked reductases, C-terminal domain"/>
    <property type="match status" value="1"/>
</dbReference>
<dbReference type="PANTHER" id="PTHR42923:SF3">
    <property type="entry name" value="PROTOPORPHYRINOGEN OXIDASE"/>
    <property type="match status" value="1"/>
</dbReference>
<evidence type="ECO:0000256" key="5">
    <source>
        <dbReference type="ARBA" id="ARBA00023133"/>
    </source>
</evidence>
<sequence>MSDQPVLIVGAGLSGLSIAYELQKLQVPYQVLEVSDHTGGVMKSIRENGFELDAGANTIAASPELLQYFTELGLDKEILQASAASKNRFLVRRHQLHAVSPHPFKIMASPYLSRGSKWRLFTERFRKPATVAGEETVSDFVTRRFNKEIAEYVFDPVLSGIYAGNPDLMSVAEVLPALPRWEREYGSVTKGLMKDKGAMGGRKIISFKGGNQLLTNRLHQLLTTPVRFNCNVTGITAANGGYIVSAVENGVSESYTASKVVLTTPAYSTAETITHLDAATAALLNNIHYPRMGVLHLGFDAAALPQPLEGFGFLVPNAENMHFLGAICNSAIFPDKAPAGKILFTVFLGGARQESLFDQMPPETLQQQVVSEVRSLLHLSAPPVMQRFSTWNKAIPQLNIGHVKLRNAVKDFEKKYPGIHISGNYLQGVAIPALLQHAAALAASLKKN</sequence>
<dbReference type="NCBIfam" id="TIGR00562">
    <property type="entry name" value="proto_IX_ox"/>
    <property type="match status" value="1"/>
</dbReference>
<dbReference type="Gene3D" id="3.90.660.20">
    <property type="entry name" value="Protoporphyrinogen oxidase, mitochondrial, domain 2"/>
    <property type="match status" value="1"/>
</dbReference>
<dbReference type="Pfam" id="PF01593">
    <property type="entry name" value="Amino_oxidase"/>
    <property type="match status" value="1"/>
</dbReference>
<dbReference type="InterPro" id="IPR050464">
    <property type="entry name" value="Zeta_carotene_desat/Oxidored"/>
</dbReference>
<evidence type="ECO:0000256" key="3">
    <source>
        <dbReference type="ARBA" id="ARBA00022827"/>
    </source>
</evidence>
<dbReference type="GO" id="GO:0006783">
    <property type="term" value="P:heme biosynthetic process"/>
    <property type="evidence" value="ECO:0007669"/>
    <property type="project" value="UniProtKB-UniRule"/>
</dbReference>
<dbReference type="InterPro" id="IPR036188">
    <property type="entry name" value="FAD/NAD-bd_sf"/>
</dbReference>
<proteinExistence type="inferred from homology"/>
<dbReference type="Gene3D" id="1.10.3110.10">
    <property type="entry name" value="protoporphyrinogen ix oxidase, domain 3"/>
    <property type="match status" value="1"/>
</dbReference>
<evidence type="ECO:0000259" key="7">
    <source>
        <dbReference type="Pfam" id="PF01593"/>
    </source>
</evidence>
<dbReference type="SUPFAM" id="SSF51905">
    <property type="entry name" value="FAD/NAD(P)-binding domain"/>
    <property type="match status" value="1"/>
</dbReference>
<dbReference type="STRING" id="393003.SAMN05660461_3122"/>
<dbReference type="UniPathway" id="UPA00252"/>
<feature type="domain" description="Amine oxidase" evidence="7">
    <location>
        <begin position="13"/>
        <end position="428"/>
    </location>
</feature>
<dbReference type="EC" id="1.3.3.15" evidence="6"/>
<evidence type="ECO:0000313" key="8">
    <source>
        <dbReference type="EMBL" id="SKD05525.1"/>
    </source>
</evidence>
<dbReference type="RefSeq" id="WP_079470409.1">
    <property type="nucleotide sequence ID" value="NZ_FUZZ01000002.1"/>
</dbReference>
<name>A0A1T5NYH3_9BACT</name>
<dbReference type="GO" id="GO:0004729">
    <property type="term" value="F:oxygen-dependent protoporphyrinogen oxidase activity"/>
    <property type="evidence" value="ECO:0007669"/>
    <property type="project" value="UniProtKB-UniRule"/>
</dbReference>
<dbReference type="Proteomes" id="UP000190166">
    <property type="component" value="Unassembled WGS sequence"/>
</dbReference>
<comment type="catalytic activity">
    <reaction evidence="6">
        <text>coproporphyrinogen III + 3 O2 = coproporphyrin III + 3 H2O2</text>
        <dbReference type="Rhea" id="RHEA:43436"/>
        <dbReference type="ChEBI" id="CHEBI:15379"/>
        <dbReference type="ChEBI" id="CHEBI:16240"/>
        <dbReference type="ChEBI" id="CHEBI:57309"/>
        <dbReference type="ChEBI" id="CHEBI:131725"/>
        <dbReference type="EC" id="1.3.3.15"/>
    </reaction>
</comment>
<evidence type="ECO:0000256" key="4">
    <source>
        <dbReference type="ARBA" id="ARBA00023002"/>
    </source>
</evidence>
<accession>A0A1T5NYH3</accession>
<comment type="subcellular location">
    <subcellularLocation>
        <location evidence="6">Cytoplasm</location>
    </subcellularLocation>
</comment>
<keyword evidence="9" id="KW-1185">Reference proteome</keyword>
<protein>
    <recommendedName>
        <fullName evidence="6">Coproporphyrinogen III oxidase</fullName>
        <ecNumber evidence="6">1.3.3.15</ecNumber>
    </recommendedName>
</protein>
<dbReference type="PANTHER" id="PTHR42923">
    <property type="entry name" value="PROTOPORPHYRINOGEN OXIDASE"/>
    <property type="match status" value="1"/>
</dbReference>
<dbReference type="InterPro" id="IPR004572">
    <property type="entry name" value="Protoporphyrinogen_oxidase"/>
</dbReference>
<keyword evidence="3 6" id="KW-0274">FAD</keyword>
<comment type="similarity">
    <text evidence="6">Belongs to the protoporphyrinogen/coproporphyrinogen oxidase family. Coproporphyrinogen III oxidase subfamily.</text>
</comment>
<keyword evidence="2 6" id="KW-0285">Flavoprotein</keyword>
<evidence type="ECO:0000256" key="1">
    <source>
        <dbReference type="ARBA" id="ARBA00001974"/>
    </source>
</evidence>
<gene>
    <name evidence="8" type="ORF">SAMN05660461_3122</name>
</gene>
<evidence type="ECO:0000256" key="2">
    <source>
        <dbReference type="ARBA" id="ARBA00022630"/>
    </source>
</evidence>
<comment type="function">
    <text evidence="6">Involved in coproporphyrin-dependent heme b biosynthesis. Catalyzes the oxidation of coproporphyrinogen III to coproporphyrin III.</text>
</comment>
<keyword evidence="5 6" id="KW-0350">Heme biosynthesis</keyword>
<comment type="cofactor">
    <cofactor evidence="1 6">
        <name>FAD</name>
        <dbReference type="ChEBI" id="CHEBI:57692"/>
    </cofactor>
</comment>
<reference evidence="8 9" key="1">
    <citation type="submission" date="2017-02" db="EMBL/GenBank/DDBJ databases">
        <authorList>
            <person name="Peterson S.W."/>
        </authorList>
    </citation>
    <scope>NUCLEOTIDE SEQUENCE [LARGE SCALE GENOMIC DNA]</scope>
    <source>
        <strain evidence="8 9">DSM 18108</strain>
    </source>
</reference>
<dbReference type="EMBL" id="FUZZ01000002">
    <property type="protein sequence ID" value="SKD05525.1"/>
    <property type="molecule type" value="Genomic_DNA"/>
</dbReference>
<dbReference type="AlphaFoldDB" id="A0A1T5NYH3"/>
<evidence type="ECO:0000313" key="9">
    <source>
        <dbReference type="Proteomes" id="UP000190166"/>
    </source>
</evidence>
<dbReference type="GO" id="GO:0005737">
    <property type="term" value="C:cytoplasm"/>
    <property type="evidence" value="ECO:0007669"/>
    <property type="project" value="UniProtKB-SubCell"/>
</dbReference>
<keyword evidence="6" id="KW-0963">Cytoplasm</keyword>